<keyword evidence="2" id="KW-1185">Reference proteome</keyword>
<evidence type="ECO:0000313" key="2">
    <source>
        <dbReference type="Proteomes" id="UP001164250"/>
    </source>
</evidence>
<reference evidence="2" key="1">
    <citation type="journal article" date="2023" name="G3 (Bethesda)">
        <title>Genome assembly and association tests identify interacting loci associated with vigor, precocity, and sex in interspecific pistachio rootstocks.</title>
        <authorList>
            <person name="Palmer W."/>
            <person name="Jacygrad E."/>
            <person name="Sagayaradj S."/>
            <person name="Cavanaugh K."/>
            <person name="Han R."/>
            <person name="Bertier L."/>
            <person name="Beede B."/>
            <person name="Kafkas S."/>
            <person name="Golino D."/>
            <person name="Preece J."/>
            <person name="Michelmore R."/>
        </authorList>
    </citation>
    <scope>NUCLEOTIDE SEQUENCE [LARGE SCALE GENOMIC DNA]</scope>
</reference>
<dbReference type="Proteomes" id="UP001164250">
    <property type="component" value="Chromosome 15"/>
</dbReference>
<evidence type="ECO:0000313" key="1">
    <source>
        <dbReference type="EMBL" id="KAJ0075312.1"/>
    </source>
</evidence>
<dbReference type="EMBL" id="CM047910">
    <property type="protein sequence ID" value="KAJ0075312.1"/>
    <property type="molecule type" value="Genomic_DNA"/>
</dbReference>
<protein>
    <submittedName>
        <fullName evidence="1">Uncharacterized protein</fullName>
    </submittedName>
</protein>
<sequence>MLQQYPSAQQGTPYQVQGQTASGMNHIESGMENTPMDMLMGTYMPSGNPFYPKFQPSGVYALHYNAGGYALNSAFLPEFVAGYPPHGPVPMPFDATSGPSINIQTTGISTAENIPRMGDLQHQKFYGHHVMMLQPSFVNPLQTQYFQHPFGDAYGASVQYVRLPSSNGTGAQVDSSILKEPPSAAYLGDQKLLSPPNGSLGIPNPRNLGIALVVIMGVLQAWVSWHNFQYRLFLVHFCHHYQLVEQVIQVGEMIKVSSGLTKKYRAYSRIQAVFFTEFVCLKPYIMRLLYCLLYENQFACISHFNVDQHGSQFIQQKLEHCSFEDKVSVFKEVLPHASKLMTDIFGNYFIQKFSEHGSPEKRKELAEKVVGQMLPLSLQIVLEHCSDEQQGQCIVDETLESAYVLAQEQYGNYVTQHVLERGKSNERSQIISKVAGKIAQLSQHKYASNVVEKCLESGDAAEHNDEGPIFYVVKKILEKCNDIQWAALINRIKVHCQALEKYIYGKHIVARFEQLYGEGT</sequence>
<gene>
    <name evidence="1" type="ORF">Patl1_35185</name>
</gene>
<organism evidence="1 2">
    <name type="scientific">Pistacia atlantica</name>
    <dbReference type="NCBI Taxonomy" id="434234"/>
    <lineage>
        <taxon>Eukaryota</taxon>
        <taxon>Viridiplantae</taxon>
        <taxon>Streptophyta</taxon>
        <taxon>Embryophyta</taxon>
        <taxon>Tracheophyta</taxon>
        <taxon>Spermatophyta</taxon>
        <taxon>Magnoliopsida</taxon>
        <taxon>eudicotyledons</taxon>
        <taxon>Gunneridae</taxon>
        <taxon>Pentapetalae</taxon>
        <taxon>rosids</taxon>
        <taxon>malvids</taxon>
        <taxon>Sapindales</taxon>
        <taxon>Anacardiaceae</taxon>
        <taxon>Pistacia</taxon>
    </lineage>
</organism>
<name>A0ACC0ZRB7_9ROSI</name>
<comment type="caution">
    <text evidence="1">The sequence shown here is derived from an EMBL/GenBank/DDBJ whole genome shotgun (WGS) entry which is preliminary data.</text>
</comment>
<proteinExistence type="predicted"/>
<accession>A0ACC0ZRB7</accession>